<dbReference type="CDD" id="cd01878">
    <property type="entry name" value="HflX"/>
    <property type="match status" value="1"/>
</dbReference>
<dbReference type="KEGG" id="vah:G7081_07370"/>
<keyword evidence="3 6" id="KW-0547">Nucleotide-binding</keyword>
<evidence type="ECO:0000256" key="1">
    <source>
        <dbReference type="ARBA" id="ARBA00022490"/>
    </source>
</evidence>
<evidence type="ECO:0000256" key="3">
    <source>
        <dbReference type="ARBA" id="ARBA00022741"/>
    </source>
</evidence>
<keyword evidence="4 8" id="KW-0460">Magnesium</keyword>
<feature type="binding site" evidence="7">
    <location>
        <begin position="203"/>
        <end position="210"/>
    </location>
    <ligand>
        <name>GTP</name>
        <dbReference type="ChEBI" id="CHEBI:37565"/>
    </ligand>
</feature>
<evidence type="ECO:0000256" key="6">
    <source>
        <dbReference type="HAMAP-Rule" id="MF_00900"/>
    </source>
</evidence>
<dbReference type="PRINTS" id="PR00326">
    <property type="entry name" value="GTP1OBG"/>
</dbReference>
<dbReference type="InterPro" id="IPR005225">
    <property type="entry name" value="Small_GTP-bd"/>
</dbReference>
<evidence type="ECO:0000256" key="2">
    <source>
        <dbReference type="ARBA" id="ARBA00022723"/>
    </source>
</evidence>
<dbReference type="PROSITE" id="PS51705">
    <property type="entry name" value="G_HFLX"/>
    <property type="match status" value="1"/>
</dbReference>
<comment type="similarity">
    <text evidence="6">Belongs to the TRAFAC class OBG-HflX-like GTPase superfamily. HflX GTPase family.</text>
</comment>
<dbReference type="InterPro" id="IPR025121">
    <property type="entry name" value="GTPase_HflX_N"/>
</dbReference>
<dbReference type="PIRSF" id="PIRSF006809">
    <property type="entry name" value="GTP-binding_hflX_prd"/>
    <property type="match status" value="1"/>
</dbReference>
<keyword evidence="1 6" id="KW-0963">Cytoplasm</keyword>
<dbReference type="InterPro" id="IPR032305">
    <property type="entry name" value="GTP-bd_M"/>
</dbReference>
<dbReference type="GO" id="GO:0043022">
    <property type="term" value="F:ribosome binding"/>
    <property type="evidence" value="ECO:0007669"/>
    <property type="project" value="TreeGrafter"/>
</dbReference>
<evidence type="ECO:0000256" key="8">
    <source>
        <dbReference type="PIRSR" id="PIRSR006809-2"/>
    </source>
</evidence>
<dbReference type="Pfam" id="PF16360">
    <property type="entry name" value="GTP-bdg_M"/>
    <property type="match status" value="1"/>
</dbReference>
<dbReference type="AlphaFoldDB" id="A0A6G8APP4"/>
<name>A0A6G8APP4_9ENTE</name>
<feature type="binding site" evidence="8">
    <location>
        <position position="210"/>
    </location>
    <ligand>
        <name>Mg(2+)</name>
        <dbReference type="ChEBI" id="CHEBI:18420"/>
    </ligand>
</feature>
<dbReference type="GO" id="GO:0046872">
    <property type="term" value="F:metal ion binding"/>
    <property type="evidence" value="ECO:0007669"/>
    <property type="project" value="UniProtKB-KW"/>
</dbReference>
<dbReference type="GO" id="GO:0003924">
    <property type="term" value="F:GTPase activity"/>
    <property type="evidence" value="ECO:0007669"/>
    <property type="project" value="UniProtKB-UniRule"/>
</dbReference>
<dbReference type="SUPFAM" id="SSF52540">
    <property type="entry name" value="P-loop containing nucleoside triphosphate hydrolases"/>
    <property type="match status" value="1"/>
</dbReference>
<dbReference type="PANTHER" id="PTHR10229">
    <property type="entry name" value="GTP-BINDING PROTEIN HFLX"/>
    <property type="match status" value="1"/>
</dbReference>
<evidence type="ECO:0000259" key="9">
    <source>
        <dbReference type="PROSITE" id="PS51705"/>
    </source>
</evidence>
<feature type="binding site" evidence="7">
    <location>
        <begin position="250"/>
        <end position="253"/>
    </location>
    <ligand>
        <name>GTP</name>
        <dbReference type="ChEBI" id="CHEBI:37565"/>
    </ligand>
</feature>
<comment type="subunit">
    <text evidence="6">Monomer. Associates with the 50S ribosomal subunit.</text>
</comment>
<dbReference type="GO" id="GO:0005525">
    <property type="term" value="F:GTP binding"/>
    <property type="evidence" value="ECO:0007669"/>
    <property type="project" value="UniProtKB-UniRule"/>
</dbReference>
<comment type="subcellular location">
    <subcellularLocation>
        <location evidence="6">Cytoplasm</location>
    </subcellularLocation>
    <text evidence="6">May associate with membranes.</text>
</comment>
<keyword evidence="2 8" id="KW-0479">Metal-binding</keyword>
<dbReference type="FunFam" id="3.40.50.11060:FF:000001">
    <property type="entry name" value="GTPase HflX"/>
    <property type="match status" value="1"/>
</dbReference>
<keyword evidence="5 6" id="KW-0342">GTP-binding</keyword>
<gene>
    <name evidence="6 10" type="primary">hflX</name>
    <name evidence="10" type="ORF">G7081_07370</name>
</gene>
<evidence type="ECO:0000256" key="5">
    <source>
        <dbReference type="ARBA" id="ARBA00023134"/>
    </source>
</evidence>
<evidence type="ECO:0000256" key="7">
    <source>
        <dbReference type="PIRSR" id="PIRSR006809-1"/>
    </source>
</evidence>
<feature type="binding site" evidence="7">
    <location>
        <begin position="316"/>
        <end position="319"/>
    </location>
    <ligand>
        <name>GTP</name>
        <dbReference type="ChEBI" id="CHEBI:37565"/>
    </ligand>
</feature>
<sequence length="415" mass="47173">MFKEKERVVVVGVETADNYRYFEESLREAANLIETAQGVVVHEVIQKRPAVDRKTIVGKGKLEELVQLIDAYEADLVVFNQELTPRQSQLLSEACQVKVIDRVQLILDIFAMRAQSKAGKLQVELAQLNYLLPRLTGQGAALSRLGGGIGTRGPGETKLETDRRHIRNKITNIKTELKEVAASRERNRQKRQSTGIFQIGLIGYTNAGKSTLLNRLTNAEAYSQDQLFATLDPLTKQWQLAEGFEVTLTDTVGFIQDLPTQLIEAFQSTLEESRNMDLLLHVVDASSADRDLQEQTVLKLMDELEMDDVPVLTVYNKMDQVEQADFTPTLFPHIQVSAKRPEDRQVIEAGIRQRLMELFIPYEFELAVDQGYKLTKLTTDTLVINQEFDEEQEVYRVAGFAPENSRWLPKEESEW</sequence>
<dbReference type="Pfam" id="PF13167">
    <property type="entry name" value="GTP-bdg_N"/>
    <property type="match status" value="1"/>
</dbReference>
<evidence type="ECO:0000313" key="10">
    <source>
        <dbReference type="EMBL" id="QIL46905.1"/>
    </source>
</evidence>
<dbReference type="Proteomes" id="UP000500890">
    <property type="component" value="Chromosome"/>
</dbReference>
<dbReference type="NCBIfam" id="TIGR00231">
    <property type="entry name" value="small_GTP"/>
    <property type="match status" value="1"/>
</dbReference>
<protein>
    <recommendedName>
        <fullName evidence="6">GTPase HflX</fullName>
    </recommendedName>
    <alternativeName>
        <fullName evidence="6">GTP-binding protein HflX</fullName>
    </alternativeName>
</protein>
<dbReference type="InterPro" id="IPR042108">
    <property type="entry name" value="GTPase_HflX_N_sf"/>
</dbReference>
<reference evidence="10 11" key="1">
    <citation type="submission" date="2020-03" db="EMBL/GenBank/DDBJ databases">
        <title>Vagococcus sp. nov., isolated from beetles.</title>
        <authorList>
            <person name="Hyun D.-W."/>
            <person name="Bae J.-W."/>
        </authorList>
    </citation>
    <scope>NUCLEOTIDE SEQUENCE [LARGE SCALE GENOMIC DNA]</scope>
    <source>
        <strain evidence="10 11">HDW17A</strain>
    </source>
</reference>
<feature type="domain" description="Hflx-type G" evidence="9">
    <location>
        <begin position="197"/>
        <end position="359"/>
    </location>
</feature>
<organism evidence="10 11">
    <name type="scientific">Vagococcus coleopterorum</name>
    <dbReference type="NCBI Taxonomy" id="2714946"/>
    <lineage>
        <taxon>Bacteria</taxon>
        <taxon>Bacillati</taxon>
        <taxon>Bacillota</taxon>
        <taxon>Bacilli</taxon>
        <taxon>Lactobacillales</taxon>
        <taxon>Enterococcaceae</taxon>
        <taxon>Vagococcus</taxon>
    </lineage>
</organism>
<evidence type="ECO:0000256" key="4">
    <source>
        <dbReference type="ARBA" id="ARBA00022842"/>
    </source>
</evidence>
<proteinExistence type="inferred from homology"/>
<dbReference type="Gene3D" id="3.40.50.11060">
    <property type="entry name" value="GTPase HflX, N-terminal domain"/>
    <property type="match status" value="1"/>
</dbReference>
<dbReference type="RefSeq" id="WP_166008292.1">
    <property type="nucleotide sequence ID" value="NZ_CP049886.1"/>
</dbReference>
<dbReference type="EMBL" id="CP049886">
    <property type="protein sequence ID" value="QIL46905.1"/>
    <property type="molecule type" value="Genomic_DNA"/>
</dbReference>
<evidence type="ECO:0000313" key="11">
    <source>
        <dbReference type="Proteomes" id="UP000500890"/>
    </source>
</evidence>
<accession>A0A6G8APP4</accession>
<dbReference type="Gene3D" id="6.10.250.2860">
    <property type="match status" value="1"/>
</dbReference>
<feature type="binding site" evidence="7">
    <location>
        <begin position="228"/>
        <end position="232"/>
    </location>
    <ligand>
        <name>GTP</name>
        <dbReference type="ChEBI" id="CHEBI:37565"/>
    </ligand>
</feature>
<keyword evidence="11" id="KW-1185">Reference proteome</keyword>
<dbReference type="HAMAP" id="MF_00900">
    <property type="entry name" value="GTPase_HflX"/>
    <property type="match status" value="1"/>
</dbReference>
<dbReference type="GO" id="GO:0005737">
    <property type="term" value="C:cytoplasm"/>
    <property type="evidence" value="ECO:0007669"/>
    <property type="project" value="UniProtKB-SubCell"/>
</dbReference>
<dbReference type="Pfam" id="PF01926">
    <property type="entry name" value="MMR_HSR1"/>
    <property type="match status" value="1"/>
</dbReference>
<feature type="binding site" evidence="7">
    <location>
        <begin position="337"/>
        <end position="339"/>
    </location>
    <ligand>
        <name>GTP</name>
        <dbReference type="ChEBI" id="CHEBI:37565"/>
    </ligand>
</feature>
<dbReference type="NCBIfam" id="TIGR03156">
    <property type="entry name" value="GTP_HflX"/>
    <property type="match status" value="1"/>
</dbReference>
<comment type="cofactor">
    <cofactor evidence="8">
        <name>Mg(2+)</name>
        <dbReference type="ChEBI" id="CHEBI:18420"/>
    </cofactor>
</comment>
<dbReference type="InterPro" id="IPR016496">
    <property type="entry name" value="GTPase_HflX"/>
</dbReference>
<feature type="binding site" evidence="8">
    <location>
        <position position="230"/>
    </location>
    <ligand>
        <name>Mg(2+)</name>
        <dbReference type="ChEBI" id="CHEBI:18420"/>
    </ligand>
</feature>
<dbReference type="InterPro" id="IPR030394">
    <property type="entry name" value="G_HFLX_dom"/>
</dbReference>
<comment type="function">
    <text evidence="6">GTPase that associates with the 50S ribosomal subunit and may have a role during protein synthesis or ribosome biogenesis.</text>
</comment>
<dbReference type="Gene3D" id="3.40.50.300">
    <property type="entry name" value="P-loop containing nucleotide triphosphate hydrolases"/>
    <property type="match status" value="1"/>
</dbReference>
<dbReference type="InterPro" id="IPR027417">
    <property type="entry name" value="P-loop_NTPase"/>
</dbReference>
<dbReference type="PANTHER" id="PTHR10229:SF0">
    <property type="entry name" value="GTP-BINDING PROTEIN 6-RELATED"/>
    <property type="match status" value="1"/>
</dbReference>
<dbReference type="InterPro" id="IPR006073">
    <property type="entry name" value="GTP-bd"/>
</dbReference>